<dbReference type="AlphaFoldDB" id="D0LV87"/>
<dbReference type="eggNOG" id="COG1331">
    <property type="taxonomic scope" value="Bacteria"/>
</dbReference>
<sequence>MRRRSPTLVAAAIAAPLLALAAVFAAVYAHVRIPPPPELAAPASSAIMAALRAAVDGREAPALDAAALDAAWFREAEDAGPVLVTVLHEGNRIARVHGHGDDLAAATSAAADALRSETELSAFAAEVRTQARIQVDIVTGRGPVVDPDGWLFGWGGELLRALAVHPGSDGLGVRLQRADGGEQTVLLAPDELFLEQLFGTLRPLPYIPELAIGLDFERADMLLAQRAALPAGGYGAAERAYFRWRGLSLLERGAEQRGADATPLPLMRGLPPGPPLSAETLRAGALAGGRYLVDHLADNGRYVYERDLSSGRGTDPARPGPYSIPRHAGTTYFLAELYRLTGEEFLREPIERAFAHLQDLIRAGGCAGSLPDGASFACVLDSGQRVAHLGSAALTVVALAEYQRATGEATYEPLARDLSAWILFMQRADGSFAHLYDVPEARVDQDTQLFFYAGESALALARMYEITGEAVYLDAAERALDAMIDWYDFFLGGFFYGEEHWTCIAAEAAYPGVKKDRYRQFCAGYAEFLRRQQIAPGEFSDQPDYAGSYTFTPFLVPQNTPAGSRTESMISAYLLGVYHGRPDAAIREQIEAALRYVLRQQLRADSDVRVAAEVDGRGAVPATPIDRSVRIDYVQHVCSAMIRYAAILDEPPAAAGAGE</sequence>
<dbReference type="STRING" id="502025.Hoch_3426"/>
<dbReference type="RefSeq" id="WP_012828528.1">
    <property type="nucleotide sequence ID" value="NC_013440.1"/>
</dbReference>
<dbReference type="Gene3D" id="1.50.10.20">
    <property type="match status" value="1"/>
</dbReference>
<feature type="chain" id="PRO_5003010947" description="AMMECR1 domain-containing protein" evidence="1">
    <location>
        <begin position="22"/>
        <end position="659"/>
    </location>
</feature>
<dbReference type="SUPFAM" id="SSF48208">
    <property type="entry name" value="Six-hairpin glycosidases"/>
    <property type="match status" value="1"/>
</dbReference>
<accession>D0LV87</accession>
<name>D0LV87_HALO1</name>
<feature type="signal peptide" evidence="1">
    <location>
        <begin position="1"/>
        <end position="21"/>
    </location>
</feature>
<dbReference type="OrthoDB" id="5485052at2"/>
<dbReference type="KEGG" id="hoh:Hoch_3426"/>
<keyword evidence="1" id="KW-0732">Signal</keyword>
<proteinExistence type="predicted"/>
<organism evidence="2 3">
    <name type="scientific">Haliangium ochraceum (strain DSM 14365 / JCM 11303 / SMP-2)</name>
    <dbReference type="NCBI Taxonomy" id="502025"/>
    <lineage>
        <taxon>Bacteria</taxon>
        <taxon>Pseudomonadati</taxon>
        <taxon>Myxococcota</taxon>
        <taxon>Polyangia</taxon>
        <taxon>Haliangiales</taxon>
        <taxon>Kofleriaceae</taxon>
        <taxon>Haliangium</taxon>
    </lineage>
</organism>
<evidence type="ECO:0008006" key="4">
    <source>
        <dbReference type="Google" id="ProtNLM"/>
    </source>
</evidence>
<reference evidence="2 3" key="1">
    <citation type="journal article" date="2010" name="Stand. Genomic Sci.">
        <title>Complete genome sequence of Haliangium ochraceum type strain (SMP-2).</title>
        <authorList>
            <consortium name="US DOE Joint Genome Institute (JGI-PGF)"/>
            <person name="Ivanova N."/>
            <person name="Daum C."/>
            <person name="Lang E."/>
            <person name="Abt B."/>
            <person name="Kopitz M."/>
            <person name="Saunders E."/>
            <person name="Lapidus A."/>
            <person name="Lucas S."/>
            <person name="Glavina Del Rio T."/>
            <person name="Nolan M."/>
            <person name="Tice H."/>
            <person name="Copeland A."/>
            <person name="Cheng J.F."/>
            <person name="Chen F."/>
            <person name="Bruce D."/>
            <person name="Goodwin L."/>
            <person name="Pitluck S."/>
            <person name="Mavromatis K."/>
            <person name="Pati A."/>
            <person name="Mikhailova N."/>
            <person name="Chen A."/>
            <person name="Palaniappan K."/>
            <person name="Land M."/>
            <person name="Hauser L."/>
            <person name="Chang Y.J."/>
            <person name="Jeffries C.D."/>
            <person name="Detter J.C."/>
            <person name="Brettin T."/>
            <person name="Rohde M."/>
            <person name="Goker M."/>
            <person name="Bristow J."/>
            <person name="Markowitz V."/>
            <person name="Eisen J.A."/>
            <person name="Hugenholtz P."/>
            <person name="Kyrpides N.C."/>
            <person name="Klenk H.P."/>
        </authorList>
    </citation>
    <scope>NUCLEOTIDE SEQUENCE [LARGE SCALE GENOMIC DNA]</scope>
    <source>
        <strain evidence="3">DSM 14365 / CIP 107738 / JCM 11303 / AJ 13395 / SMP-2</strain>
    </source>
</reference>
<gene>
    <name evidence="2" type="ordered locus">Hoch_3426</name>
</gene>
<evidence type="ECO:0000256" key="1">
    <source>
        <dbReference type="SAM" id="SignalP"/>
    </source>
</evidence>
<evidence type="ECO:0000313" key="2">
    <source>
        <dbReference type="EMBL" id="ACY15928.1"/>
    </source>
</evidence>
<protein>
    <recommendedName>
        <fullName evidence="4">AMMECR1 domain-containing protein</fullName>
    </recommendedName>
</protein>
<evidence type="ECO:0000313" key="3">
    <source>
        <dbReference type="Proteomes" id="UP000001880"/>
    </source>
</evidence>
<dbReference type="HOGENOM" id="CLU_416066_0_0_7"/>
<dbReference type="InterPro" id="IPR008928">
    <property type="entry name" value="6-hairpin_glycosidase_sf"/>
</dbReference>
<dbReference type="GO" id="GO:0005975">
    <property type="term" value="P:carbohydrate metabolic process"/>
    <property type="evidence" value="ECO:0007669"/>
    <property type="project" value="InterPro"/>
</dbReference>
<dbReference type="Proteomes" id="UP000001880">
    <property type="component" value="Chromosome"/>
</dbReference>
<keyword evidence="3" id="KW-1185">Reference proteome</keyword>
<dbReference type="EMBL" id="CP001804">
    <property type="protein sequence ID" value="ACY15928.1"/>
    <property type="molecule type" value="Genomic_DNA"/>
</dbReference>